<evidence type="ECO:0000313" key="8">
    <source>
        <dbReference type="RefSeq" id="XP_031422053.1"/>
    </source>
</evidence>
<dbReference type="SMART" id="SM01417">
    <property type="entry name" value="Solute_trans_a"/>
    <property type="match status" value="1"/>
</dbReference>
<dbReference type="AlphaFoldDB" id="A0A6P8F0J7"/>
<dbReference type="KEGG" id="char:105898899"/>
<evidence type="ECO:0000256" key="1">
    <source>
        <dbReference type="ARBA" id="ARBA00004141"/>
    </source>
</evidence>
<feature type="transmembrane region" description="Helical" evidence="6">
    <location>
        <begin position="99"/>
        <end position="117"/>
    </location>
</feature>
<evidence type="ECO:0000256" key="4">
    <source>
        <dbReference type="ARBA" id="ARBA00023136"/>
    </source>
</evidence>
<protein>
    <submittedName>
        <fullName evidence="8">Organic solute transporter subunit alpha</fullName>
    </submittedName>
</protein>
<evidence type="ECO:0000256" key="3">
    <source>
        <dbReference type="ARBA" id="ARBA00022989"/>
    </source>
</evidence>
<name>A0A6P8F0J7_CLUHA</name>
<accession>A0A6P8F0J7</accession>
<feature type="region of interest" description="Disordered" evidence="5">
    <location>
        <begin position="379"/>
        <end position="401"/>
    </location>
</feature>
<feature type="transmembrane region" description="Helical" evidence="6">
    <location>
        <begin position="230"/>
        <end position="251"/>
    </location>
</feature>
<keyword evidence="7" id="KW-1185">Reference proteome</keyword>
<evidence type="ECO:0000256" key="6">
    <source>
        <dbReference type="SAM" id="Phobius"/>
    </source>
</evidence>
<keyword evidence="3 6" id="KW-1133">Transmembrane helix</keyword>
<feature type="transmembrane region" description="Helical" evidence="6">
    <location>
        <begin position="197"/>
        <end position="218"/>
    </location>
</feature>
<organism evidence="7 8">
    <name type="scientific">Clupea harengus</name>
    <name type="common">Atlantic herring</name>
    <dbReference type="NCBI Taxonomy" id="7950"/>
    <lineage>
        <taxon>Eukaryota</taxon>
        <taxon>Metazoa</taxon>
        <taxon>Chordata</taxon>
        <taxon>Craniata</taxon>
        <taxon>Vertebrata</taxon>
        <taxon>Euteleostomi</taxon>
        <taxon>Actinopterygii</taxon>
        <taxon>Neopterygii</taxon>
        <taxon>Teleostei</taxon>
        <taxon>Clupei</taxon>
        <taxon>Clupeiformes</taxon>
        <taxon>Clupeoidei</taxon>
        <taxon>Clupeidae</taxon>
        <taxon>Clupea</taxon>
    </lineage>
</organism>
<keyword evidence="2 6" id="KW-0812">Transmembrane</keyword>
<sequence>MMLGVRGNCTWVGAEIPLSSEFFRVIKNEIWLFLIPAALAFLLLALFLEELGFFLRHVPSSRRRRLYLWILGMYPIFGLTSIIALYIPRSSSLCNFIAALYHSITLWKFMGLITDFFGGKSRMLEVLAEEKVSPNPFPCCFCCCLPMIAISRTSLGWMTAAVLQLSVVRTILFFLTLVLWTDEQYDYGDVDSVNPNMYVNAIIGVSTFLSFYGYLLFYKATKSALHGYGLRAKFVCIIVVLVLCGLQSGILETMGALNLVPCTPPFSALMRSQLIYHYAVIVEMFCICLFARNTFRKVEPSPEQGDRGDDCFLRGQQDKAVQTEEELSLSVQLSAPAEAQWSGWCGGGGSGGGASNPGYNSDSEDSLCRIEHAPLDRFPFPLHPRRQEDASEDKANSESTGDCLALELSKVTVTAEINYDEKPDVTVV</sequence>
<dbReference type="Pfam" id="PF03619">
    <property type="entry name" value="Solute_trans_a"/>
    <property type="match status" value="1"/>
</dbReference>
<dbReference type="InterPro" id="IPR005178">
    <property type="entry name" value="Ostalpha/TMEM184C"/>
</dbReference>
<evidence type="ECO:0000256" key="2">
    <source>
        <dbReference type="ARBA" id="ARBA00022692"/>
    </source>
</evidence>
<proteinExistence type="predicted"/>
<dbReference type="PANTHER" id="PTHR23423">
    <property type="entry name" value="ORGANIC SOLUTE TRANSPORTER-RELATED"/>
    <property type="match status" value="1"/>
</dbReference>
<comment type="subcellular location">
    <subcellularLocation>
        <location evidence="1">Membrane</location>
        <topology evidence="1">Multi-pass membrane protein</topology>
    </subcellularLocation>
</comment>
<feature type="transmembrane region" description="Helical" evidence="6">
    <location>
        <begin position="155"/>
        <end position="177"/>
    </location>
</feature>
<evidence type="ECO:0000313" key="7">
    <source>
        <dbReference type="Proteomes" id="UP000515152"/>
    </source>
</evidence>
<dbReference type="GeneID" id="105898899"/>
<feature type="transmembrane region" description="Helical" evidence="6">
    <location>
        <begin position="66"/>
        <end position="87"/>
    </location>
</feature>
<dbReference type="RefSeq" id="XP_031422053.1">
    <property type="nucleotide sequence ID" value="XM_031566193.2"/>
</dbReference>
<keyword evidence="4 6" id="KW-0472">Membrane</keyword>
<feature type="transmembrane region" description="Helical" evidence="6">
    <location>
        <begin position="30"/>
        <end position="54"/>
    </location>
</feature>
<dbReference type="GO" id="GO:0016020">
    <property type="term" value="C:membrane"/>
    <property type="evidence" value="ECO:0007669"/>
    <property type="project" value="UniProtKB-SubCell"/>
</dbReference>
<reference evidence="8" key="1">
    <citation type="submission" date="2025-08" db="UniProtKB">
        <authorList>
            <consortium name="RefSeq"/>
        </authorList>
    </citation>
    <scope>IDENTIFICATION</scope>
</reference>
<evidence type="ECO:0000256" key="5">
    <source>
        <dbReference type="SAM" id="MobiDB-lite"/>
    </source>
</evidence>
<dbReference type="Proteomes" id="UP000515152">
    <property type="component" value="Chromosome 4"/>
</dbReference>
<feature type="transmembrane region" description="Helical" evidence="6">
    <location>
        <begin position="274"/>
        <end position="291"/>
    </location>
</feature>
<feature type="compositionally biased region" description="Basic and acidic residues" evidence="5">
    <location>
        <begin position="385"/>
        <end position="396"/>
    </location>
</feature>
<gene>
    <name evidence="8" type="primary">si:dkey-16n15.6</name>
</gene>
<dbReference type="OrthoDB" id="5832279at2759"/>